<dbReference type="GO" id="GO:0016829">
    <property type="term" value="F:lyase activity"/>
    <property type="evidence" value="ECO:0007669"/>
    <property type="project" value="UniProtKB-KW"/>
</dbReference>
<dbReference type="Pfam" id="PF04715">
    <property type="entry name" value="Anth_synt_I_N"/>
    <property type="match status" value="1"/>
</dbReference>
<dbReference type="SUPFAM" id="SSF56322">
    <property type="entry name" value="ADC synthase"/>
    <property type="match status" value="1"/>
</dbReference>
<evidence type="ECO:0000256" key="2">
    <source>
        <dbReference type="ARBA" id="ARBA00022679"/>
    </source>
</evidence>
<dbReference type="InterPro" id="IPR015890">
    <property type="entry name" value="Chorismate_C"/>
</dbReference>
<dbReference type="GO" id="GO:0008153">
    <property type="term" value="P:4-aminobenzoate biosynthetic process"/>
    <property type="evidence" value="ECO:0007669"/>
    <property type="project" value="TreeGrafter"/>
</dbReference>
<proteinExistence type="predicted"/>
<organism evidence="5 6">
    <name type="scientific">Psychromicrobium silvestre</name>
    <dbReference type="NCBI Taxonomy" id="1645614"/>
    <lineage>
        <taxon>Bacteria</taxon>
        <taxon>Bacillati</taxon>
        <taxon>Actinomycetota</taxon>
        <taxon>Actinomycetes</taxon>
        <taxon>Micrococcales</taxon>
        <taxon>Micrococcaceae</taxon>
        <taxon>Psychromicrobium</taxon>
    </lineage>
</organism>
<evidence type="ECO:0000313" key="5">
    <source>
        <dbReference type="EMBL" id="NYE95680.1"/>
    </source>
</evidence>
<dbReference type="EC" id="2.6.1.85" evidence="1"/>
<reference evidence="5 6" key="1">
    <citation type="submission" date="2020-07" db="EMBL/GenBank/DDBJ databases">
        <title>Sequencing the genomes of 1000 actinobacteria strains.</title>
        <authorList>
            <person name="Klenk H.-P."/>
        </authorList>
    </citation>
    <scope>NUCLEOTIDE SEQUENCE [LARGE SCALE GENOMIC DNA]</scope>
    <source>
        <strain evidence="5 6">DSM 102047</strain>
    </source>
</reference>
<keyword evidence="6" id="KW-1185">Reference proteome</keyword>
<keyword evidence="5" id="KW-0032">Aminotransferase</keyword>
<evidence type="ECO:0000256" key="1">
    <source>
        <dbReference type="ARBA" id="ARBA00013139"/>
    </source>
</evidence>
<dbReference type="PRINTS" id="PR00095">
    <property type="entry name" value="ANTSNTHASEI"/>
</dbReference>
<dbReference type="InterPro" id="IPR005801">
    <property type="entry name" value="ADC_synthase"/>
</dbReference>
<feature type="domain" description="Anthranilate synthase component I N-terminal" evidence="4">
    <location>
        <begin position="231"/>
        <end position="356"/>
    </location>
</feature>
<dbReference type="SUPFAM" id="SSF52540">
    <property type="entry name" value="P-loop containing nucleoside triphosphate hydrolases"/>
    <property type="match status" value="1"/>
</dbReference>
<accession>A0A7Y9LU63</accession>
<name>A0A7Y9LU63_9MICC</name>
<dbReference type="NCBIfam" id="TIGR00553">
    <property type="entry name" value="pabB"/>
    <property type="match status" value="1"/>
</dbReference>
<dbReference type="EMBL" id="JACBYQ010000002">
    <property type="protein sequence ID" value="NYE95680.1"/>
    <property type="molecule type" value="Genomic_DNA"/>
</dbReference>
<comment type="caution">
    <text evidence="5">The sequence shown here is derived from an EMBL/GenBank/DDBJ whole genome shotgun (WGS) entry which is preliminary data.</text>
</comment>
<evidence type="ECO:0000259" key="4">
    <source>
        <dbReference type="Pfam" id="PF04715"/>
    </source>
</evidence>
<dbReference type="InterPro" id="IPR019999">
    <property type="entry name" value="Anth_synth_I-like"/>
</dbReference>
<keyword evidence="2 5" id="KW-0808">Transferase</keyword>
<dbReference type="PANTHER" id="PTHR11236">
    <property type="entry name" value="AMINOBENZOATE/ANTHRANILATE SYNTHASE"/>
    <property type="match status" value="1"/>
</dbReference>
<dbReference type="GO" id="GO:0009396">
    <property type="term" value="P:folic acid-containing compound biosynthetic process"/>
    <property type="evidence" value="ECO:0007669"/>
    <property type="project" value="InterPro"/>
</dbReference>
<dbReference type="Pfam" id="PF00425">
    <property type="entry name" value="Chorismate_bind"/>
    <property type="match status" value="1"/>
</dbReference>
<evidence type="ECO:0000313" key="6">
    <source>
        <dbReference type="Proteomes" id="UP000521748"/>
    </source>
</evidence>
<keyword evidence="5" id="KW-0456">Lyase</keyword>
<dbReference type="Proteomes" id="UP000521748">
    <property type="component" value="Unassembled WGS sequence"/>
</dbReference>
<dbReference type="RefSeq" id="WP_179389433.1">
    <property type="nucleotide sequence ID" value="NZ_JACBYQ010000002.1"/>
</dbReference>
<dbReference type="InterPro" id="IPR027417">
    <property type="entry name" value="P-loop_NTPase"/>
</dbReference>
<dbReference type="GO" id="GO:0005737">
    <property type="term" value="C:cytoplasm"/>
    <property type="evidence" value="ECO:0007669"/>
    <property type="project" value="TreeGrafter"/>
</dbReference>
<dbReference type="Gene3D" id="3.60.120.10">
    <property type="entry name" value="Anthranilate synthase"/>
    <property type="match status" value="1"/>
</dbReference>
<dbReference type="PANTHER" id="PTHR11236:SF18">
    <property type="entry name" value="AMINODEOXYCHORISMATE SYNTHASE"/>
    <property type="match status" value="1"/>
</dbReference>
<dbReference type="AlphaFoldDB" id="A0A7Y9LU63"/>
<dbReference type="GO" id="GO:0000162">
    <property type="term" value="P:L-tryptophan biosynthetic process"/>
    <property type="evidence" value="ECO:0007669"/>
    <property type="project" value="TreeGrafter"/>
</dbReference>
<dbReference type="GO" id="GO:0046820">
    <property type="term" value="F:4-amino-4-deoxychorismate synthase activity"/>
    <property type="evidence" value="ECO:0007669"/>
    <property type="project" value="UniProtKB-EC"/>
</dbReference>
<protein>
    <recommendedName>
        <fullName evidence="1">aminodeoxychorismate synthase</fullName>
        <ecNumber evidence="1">2.6.1.85</ecNumber>
    </recommendedName>
</protein>
<dbReference type="InterPro" id="IPR005802">
    <property type="entry name" value="ADC_synth_comp_1"/>
</dbReference>
<feature type="domain" description="Chorismate-utilising enzyme C-terminal" evidence="3">
    <location>
        <begin position="415"/>
        <end position="668"/>
    </location>
</feature>
<sequence>MSEFRQQATAERSGPRPVLIAVDGRSGAGKTSLALELASLLRQHREVSLFHLEDVYPGWNGLAAGVDRYLQTVLTPLDQGLDAQWVSWDWAAHFDGETRRTAAAPIVIIEGVGAAHAWARDKLDVVIWVEAPEELRKGRALSRDGETYAPFWDLWAAQEAELLAQHQPAESADILVDSPVEPADVLLALTALPTLSGLLAPERLRERERSVNTTTLPFQGDTLGLFSTLFGAAPRAVWLDSSDASAASGRNRYSLLADDGGASGQYAWHADGVTRQSFRGVQVRVPGPFFQWLDRQWPQNNPAESASAGFNLGWVGYLGYELKRETGGADLRAATPDASLLFAGRAVVVDHQEHLLWALSLDRDAEQWAEQVREAVLQASAPGPTAGLNLPASGNPPGSASPIVAGPLKLRDDAAAYQRKIASAQAEITKGNSYEVCLTTAIDFELDADPLAVYSSLRSTNPAPFASFLRFDELSVLSTSPERFLSIGPEGELKAEPIKGTRRRDPDPVQDARLREELASSAKDRAENVMIVDLMRNDLSHFSVPASLQVSRLCAIESYATVHQMVSTIEAQLMPGASRAEAVAVAFPAGSMTGAPKISTMEILDELEGRPRGVYSGAIGYFSRDGGCDLSVVIRTLVLNGGQASLGVGGAITADSDPAAEWDEVRAKAFGVLNALGLEFPG</sequence>
<evidence type="ECO:0000259" key="3">
    <source>
        <dbReference type="Pfam" id="PF00425"/>
    </source>
</evidence>
<gene>
    <name evidence="5" type="ORF">FHU41_001930</name>
</gene>
<dbReference type="InterPro" id="IPR006805">
    <property type="entry name" value="Anth_synth_I_N"/>
</dbReference>
<dbReference type="Gene3D" id="3.40.50.300">
    <property type="entry name" value="P-loop containing nucleotide triphosphate hydrolases"/>
    <property type="match status" value="1"/>
</dbReference>